<evidence type="ECO:0000259" key="9">
    <source>
        <dbReference type="Pfam" id="PF01529"/>
    </source>
</evidence>
<evidence type="ECO:0000256" key="2">
    <source>
        <dbReference type="ARBA" id="ARBA00022679"/>
    </source>
</evidence>
<dbReference type="OMA" id="ICGFVEP"/>
<feature type="transmembrane region" description="Helical" evidence="7">
    <location>
        <begin position="39"/>
        <end position="60"/>
    </location>
</feature>
<keyword evidence="5 7" id="KW-0472">Membrane</keyword>
<evidence type="ECO:0000256" key="5">
    <source>
        <dbReference type="ARBA" id="ARBA00023136"/>
    </source>
</evidence>
<keyword evidence="3 7" id="KW-0812">Transmembrane</keyword>
<feature type="compositionally biased region" description="Polar residues" evidence="8">
    <location>
        <begin position="12"/>
        <end position="24"/>
    </location>
</feature>
<comment type="catalytic activity">
    <reaction evidence="7">
        <text>L-cysteinyl-[protein] + hexadecanoyl-CoA = S-hexadecanoyl-L-cysteinyl-[protein] + CoA</text>
        <dbReference type="Rhea" id="RHEA:36683"/>
        <dbReference type="Rhea" id="RHEA-COMP:10131"/>
        <dbReference type="Rhea" id="RHEA-COMP:11032"/>
        <dbReference type="ChEBI" id="CHEBI:29950"/>
        <dbReference type="ChEBI" id="CHEBI:57287"/>
        <dbReference type="ChEBI" id="CHEBI:57379"/>
        <dbReference type="ChEBI" id="CHEBI:74151"/>
        <dbReference type="EC" id="2.3.1.225"/>
    </reaction>
</comment>
<comment type="similarity">
    <text evidence="7">Belongs to the DHHC palmitoyltransferase family.</text>
</comment>
<evidence type="ECO:0000313" key="10">
    <source>
        <dbReference type="Ensembl" id="ENSSBOP00000017224.1"/>
    </source>
</evidence>
<dbReference type="GO" id="GO:0005794">
    <property type="term" value="C:Golgi apparatus"/>
    <property type="evidence" value="ECO:0007669"/>
    <property type="project" value="TreeGrafter"/>
</dbReference>
<dbReference type="GO" id="GO:0019706">
    <property type="term" value="F:protein-cysteine S-palmitoyltransferase activity"/>
    <property type="evidence" value="ECO:0007669"/>
    <property type="project" value="UniProtKB-EC"/>
</dbReference>
<evidence type="ECO:0000256" key="4">
    <source>
        <dbReference type="ARBA" id="ARBA00022989"/>
    </source>
</evidence>
<keyword evidence="6 7" id="KW-0012">Acyltransferase</keyword>
<evidence type="ECO:0000256" key="8">
    <source>
        <dbReference type="SAM" id="MobiDB-lite"/>
    </source>
</evidence>
<dbReference type="Ensembl" id="ENSSBOT00000034033.1">
    <property type="protein sequence ID" value="ENSSBOP00000017224.1"/>
    <property type="gene ID" value="ENSSBOG00000025272.1"/>
</dbReference>
<comment type="subcellular location">
    <subcellularLocation>
        <location evidence="1">Membrane</location>
        <topology evidence="1">Multi-pass membrane protein</topology>
    </subcellularLocation>
</comment>
<feature type="region of interest" description="Disordered" evidence="8">
    <location>
        <begin position="1"/>
        <end position="24"/>
    </location>
</feature>
<feature type="domain" description="Palmitoyltransferase DHHC" evidence="9">
    <location>
        <begin position="118"/>
        <end position="270"/>
    </location>
</feature>
<keyword evidence="11" id="KW-1185">Reference proteome</keyword>
<dbReference type="EC" id="2.3.1.225" evidence="7"/>
<feature type="transmembrane region" description="Helical" evidence="7">
    <location>
        <begin position="228"/>
        <end position="253"/>
    </location>
</feature>
<keyword evidence="4 7" id="KW-1133">Transmembrane helix</keyword>
<dbReference type="InterPro" id="IPR001594">
    <property type="entry name" value="Palmitoyltrfase_DHHC"/>
</dbReference>
<dbReference type="PANTHER" id="PTHR22883:SF22">
    <property type="entry name" value="PALMITOYLTRANSFERASE ZDHHC11-RELATED"/>
    <property type="match status" value="1"/>
</dbReference>
<name>A0A2K6TC68_SAIBB</name>
<dbReference type="InterPro" id="IPR039859">
    <property type="entry name" value="PFA4/ZDH16/20/ERF2-like"/>
</dbReference>
<dbReference type="GeneTree" id="ENSGT00940000161608"/>
<dbReference type="GO" id="GO:0016020">
    <property type="term" value="C:membrane"/>
    <property type="evidence" value="ECO:0007669"/>
    <property type="project" value="UniProtKB-SubCell"/>
</dbReference>
<dbReference type="PANTHER" id="PTHR22883">
    <property type="entry name" value="ZINC FINGER DHHC DOMAIN CONTAINING PROTEIN"/>
    <property type="match status" value="1"/>
</dbReference>
<protein>
    <recommendedName>
        <fullName evidence="7">Palmitoyltransferase</fullName>
        <ecNumber evidence="7">2.3.1.225</ecNumber>
    </recommendedName>
</protein>
<dbReference type="Pfam" id="PF01529">
    <property type="entry name" value="DHHC"/>
    <property type="match status" value="1"/>
</dbReference>
<dbReference type="STRING" id="39432.ENSSBOP00000017224"/>
<dbReference type="Proteomes" id="UP000233220">
    <property type="component" value="Unplaced"/>
</dbReference>
<proteinExistence type="inferred from homology"/>
<feature type="transmembrane region" description="Helical" evidence="7">
    <location>
        <begin position="66"/>
        <end position="89"/>
    </location>
</feature>
<evidence type="ECO:0000256" key="3">
    <source>
        <dbReference type="ARBA" id="ARBA00022692"/>
    </source>
</evidence>
<dbReference type="PROSITE" id="PS50216">
    <property type="entry name" value="DHHC"/>
    <property type="match status" value="1"/>
</dbReference>
<dbReference type="AlphaFoldDB" id="A0A2K6TC68"/>
<feature type="region of interest" description="Disordered" evidence="8">
    <location>
        <begin position="332"/>
        <end position="392"/>
    </location>
</feature>
<accession>A0A2K6TC68</accession>
<feature type="transmembrane region" description="Helical" evidence="7">
    <location>
        <begin position="163"/>
        <end position="189"/>
    </location>
</feature>
<evidence type="ECO:0000256" key="7">
    <source>
        <dbReference type="RuleBase" id="RU079119"/>
    </source>
</evidence>
<evidence type="ECO:0000256" key="6">
    <source>
        <dbReference type="ARBA" id="ARBA00023315"/>
    </source>
</evidence>
<reference evidence="10" key="1">
    <citation type="submission" date="2025-08" db="UniProtKB">
        <authorList>
            <consortium name="Ensembl"/>
        </authorList>
    </citation>
    <scope>IDENTIFICATION</scope>
</reference>
<evidence type="ECO:0000256" key="1">
    <source>
        <dbReference type="ARBA" id="ARBA00004141"/>
    </source>
</evidence>
<keyword evidence="2 7" id="KW-0808">Transferase</keyword>
<comment type="domain">
    <text evidence="7">The DHHC domain is required for palmitoyltransferase activity.</text>
</comment>
<evidence type="ECO:0000313" key="11">
    <source>
        <dbReference type="Proteomes" id="UP000233220"/>
    </source>
</evidence>
<dbReference type="GO" id="GO:0006612">
    <property type="term" value="P:protein targeting to membrane"/>
    <property type="evidence" value="ECO:0007669"/>
    <property type="project" value="TreeGrafter"/>
</dbReference>
<dbReference type="GO" id="GO:0005783">
    <property type="term" value="C:endoplasmic reticulum"/>
    <property type="evidence" value="ECO:0007669"/>
    <property type="project" value="TreeGrafter"/>
</dbReference>
<reference evidence="10" key="2">
    <citation type="submission" date="2025-09" db="UniProtKB">
        <authorList>
            <consortium name="Ensembl"/>
        </authorList>
    </citation>
    <scope>IDENTIFICATION</scope>
</reference>
<sequence length="392" mass="42822">MDTPRSSGPPATGNSTKLASPPQISRVNGCSPPRNAFQAVSWAVFLTLSLAIFGIFIPFLSHAWKYIAYVVAGGIFLFHLVFHLIACCIDPADPNVRLRKDYSQPMPIFDRSKHAHVIQNHYCHLCKVTVTKKAKHCIACNKCVSGFDHHCKLLNNCVGNRNYWFFFSTVASAVAGLLCVIAVLLYVLIQYFVNPWALRTDPKYEDIRSANTWLLFLPLFPVKVKTQMVAVIGAAVLLLDLLGLLLLGQLLMFHIYLKIKKMTTLDYLTQTHEEEEKSKCQAERKGSPVQMGEGFLQQREGAGAPGSSAQGVKTKKSLLMFHWPCHLSAPIHPVGSSSGQEGDGAPGPSALGVQAKKSTLMPKCPCHLSTPVHPDGGLSAQEADDAPSPSSC</sequence>
<organism evidence="10 11">
    <name type="scientific">Saimiri boliviensis boliviensis</name>
    <name type="common">Bolivian squirrel monkey</name>
    <dbReference type="NCBI Taxonomy" id="39432"/>
    <lineage>
        <taxon>Eukaryota</taxon>
        <taxon>Metazoa</taxon>
        <taxon>Chordata</taxon>
        <taxon>Craniata</taxon>
        <taxon>Vertebrata</taxon>
        <taxon>Euteleostomi</taxon>
        <taxon>Mammalia</taxon>
        <taxon>Eutheria</taxon>
        <taxon>Euarchontoglires</taxon>
        <taxon>Primates</taxon>
        <taxon>Haplorrhini</taxon>
        <taxon>Platyrrhini</taxon>
        <taxon>Cebidae</taxon>
        <taxon>Saimiriinae</taxon>
        <taxon>Saimiri</taxon>
    </lineage>
</organism>